<dbReference type="Proteomes" id="UP000193411">
    <property type="component" value="Unassembled WGS sequence"/>
</dbReference>
<evidence type="ECO:0000256" key="9">
    <source>
        <dbReference type="ARBA" id="ARBA00022989"/>
    </source>
</evidence>
<evidence type="ECO:0000256" key="4">
    <source>
        <dbReference type="ARBA" id="ARBA00006105"/>
    </source>
</evidence>
<evidence type="ECO:0000256" key="8">
    <source>
        <dbReference type="ARBA" id="ARBA00022827"/>
    </source>
</evidence>
<evidence type="ECO:0000256" key="11">
    <source>
        <dbReference type="ARBA" id="ARBA00023027"/>
    </source>
</evidence>
<dbReference type="OrthoDB" id="432685at2759"/>
<feature type="domain" description="FAD-binding FR-type" evidence="18">
    <location>
        <begin position="60"/>
        <end position="163"/>
    </location>
</feature>
<keyword evidence="10 17" id="KW-0560">Oxidoreductase</keyword>
<dbReference type="InterPro" id="IPR008333">
    <property type="entry name" value="Cbr1-like_FAD-bd_dom"/>
</dbReference>
<organism evidence="19 20">
    <name type="scientific">Catenaria anguillulae PL171</name>
    <dbReference type="NCBI Taxonomy" id="765915"/>
    <lineage>
        <taxon>Eukaryota</taxon>
        <taxon>Fungi</taxon>
        <taxon>Fungi incertae sedis</taxon>
        <taxon>Blastocladiomycota</taxon>
        <taxon>Blastocladiomycetes</taxon>
        <taxon>Blastocladiales</taxon>
        <taxon>Catenariaceae</taxon>
        <taxon>Catenaria</taxon>
    </lineage>
</organism>
<evidence type="ECO:0000256" key="5">
    <source>
        <dbReference type="ARBA" id="ARBA00022630"/>
    </source>
</evidence>
<dbReference type="PRINTS" id="PR00406">
    <property type="entry name" value="CYTB5RDTASE"/>
</dbReference>
<feature type="binding site" evidence="16">
    <location>
        <position position="129"/>
    </location>
    <ligand>
        <name>FAD</name>
        <dbReference type="ChEBI" id="CHEBI:57692"/>
    </ligand>
</feature>
<evidence type="ECO:0000256" key="7">
    <source>
        <dbReference type="ARBA" id="ARBA00022787"/>
    </source>
</evidence>
<dbReference type="FunFam" id="3.40.50.80:FF:000019">
    <property type="entry name" value="NADH-cytochrome b5 reductase"/>
    <property type="match status" value="1"/>
</dbReference>
<feature type="binding site" evidence="16">
    <location>
        <position position="131"/>
    </location>
    <ligand>
        <name>FAD</name>
        <dbReference type="ChEBI" id="CHEBI:57692"/>
    </ligand>
</feature>
<dbReference type="Gene3D" id="3.40.50.80">
    <property type="entry name" value="Nucleotide-binding domain of ferredoxin-NADP reductase (FNR) module"/>
    <property type="match status" value="1"/>
</dbReference>
<sequence>MSATSPTSLALAGLAGLAGAFALVSPQHTNIALGVSATLIGSWAVYLFAGQGSAVALHPDEWRQFPLISKEHISPNTAIYRFKLPSPTMRLGLPIGQHVSVKARIGDKDVQRSYTPVSSDDDLGFVDLLIKTYPQGNISKVVADMQLGDKITLKGPKGQFKYAPNMVRELGMIAGGTGITPMLQVIKAVLKNPEDKTKVKMIFANVNAEDILLKDQLDELVAKHTDRFSVYYVLNNPPTGWTGGVGFVTKDMIAAHVPKPAKDVKVLLCGPPPMVKAMVQATEELGFDKAQTISKAGDQVFKF</sequence>
<comment type="subcellular location">
    <subcellularLocation>
        <location evidence="2">Mitochondrion outer membrane</location>
    </subcellularLocation>
</comment>
<evidence type="ECO:0000256" key="3">
    <source>
        <dbReference type="ARBA" id="ARBA00005156"/>
    </source>
</evidence>
<evidence type="ECO:0000256" key="2">
    <source>
        <dbReference type="ARBA" id="ARBA00004294"/>
    </source>
</evidence>
<evidence type="ECO:0000256" key="16">
    <source>
        <dbReference type="PIRSR" id="PIRSR601834-1"/>
    </source>
</evidence>
<comment type="pathway">
    <text evidence="3">Protein modification; peptidyl-diphthamide biosynthesis.</text>
</comment>
<dbReference type="PROSITE" id="PS51384">
    <property type="entry name" value="FAD_FR"/>
    <property type="match status" value="1"/>
</dbReference>
<dbReference type="SUPFAM" id="SSF63380">
    <property type="entry name" value="Riboflavin synthase domain-like"/>
    <property type="match status" value="1"/>
</dbReference>
<keyword evidence="12" id="KW-0496">Mitochondrion</keyword>
<evidence type="ECO:0000256" key="15">
    <source>
        <dbReference type="ARBA" id="ARBA00049138"/>
    </source>
</evidence>
<dbReference type="GO" id="GO:0005741">
    <property type="term" value="C:mitochondrial outer membrane"/>
    <property type="evidence" value="ECO:0007669"/>
    <property type="project" value="UniProtKB-SubCell"/>
</dbReference>
<keyword evidence="6" id="KW-0812">Transmembrane</keyword>
<dbReference type="PANTHER" id="PTHR19370">
    <property type="entry name" value="NADH-CYTOCHROME B5 REDUCTASE"/>
    <property type="match status" value="1"/>
</dbReference>
<dbReference type="SUPFAM" id="SSF52343">
    <property type="entry name" value="Ferredoxin reductase-like, C-terminal NADP-linked domain"/>
    <property type="match status" value="1"/>
</dbReference>
<evidence type="ECO:0000256" key="12">
    <source>
        <dbReference type="ARBA" id="ARBA00023128"/>
    </source>
</evidence>
<keyword evidence="11 17" id="KW-0520">NAD</keyword>
<dbReference type="FunFam" id="2.40.30.10:FF:000032">
    <property type="entry name" value="NADH-cytochrome b5 reductase"/>
    <property type="match status" value="1"/>
</dbReference>
<evidence type="ECO:0000256" key="17">
    <source>
        <dbReference type="RuleBase" id="RU361226"/>
    </source>
</evidence>
<evidence type="ECO:0000256" key="13">
    <source>
        <dbReference type="ARBA" id="ARBA00023136"/>
    </source>
</evidence>
<feature type="binding site" evidence="16">
    <location>
        <position position="139"/>
    </location>
    <ligand>
        <name>FAD</name>
        <dbReference type="ChEBI" id="CHEBI:57692"/>
    </ligand>
</feature>
<feature type="binding site" evidence="16">
    <location>
        <position position="114"/>
    </location>
    <ligand>
        <name>FAD</name>
        <dbReference type="ChEBI" id="CHEBI:57692"/>
    </ligand>
</feature>
<reference evidence="19 20" key="1">
    <citation type="submission" date="2016-07" db="EMBL/GenBank/DDBJ databases">
        <title>Pervasive Adenine N6-methylation of Active Genes in Fungi.</title>
        <authorList>
            <consortium name="DOE Joint Genome Institute"/>
            <person name="Mondo S.J."/>
            <person name="Dannebaum R.O."/>
            <person name="Kuo R.C."/>
            <person name="Labutti K."/>
            <person name="Haridas S."/>
            <person name="Kuo A."/>
            <person name="Salamov A."/>
            <person name="Ahrendt S.R."/>
            <person name="Lipzen A."/>
            <person name="Sullivan W."/>
            <person name="Andreopoulos W.B."/>
            <person name="Clum A."/>
            <person name="Lindquist E."/>
            <person name="Daum C."/>
            <person name="Ramamoorthy G.K."/>
            <person name="Gryganskyi A."/>
            <person name="Culley D."/>
            <person name="Magnuson J.K."/>
            <person name="James T.Y."/>
            <person name="O'Malley M.A."/>
            <person name="Stajich J.E."/>
            <person name="Spatafora J.W."/>
            <person name="Visel A."/>
            <person name="Grigoriev I.V."/>
        </authorList>
    </citation>
    <scope>NUCLEOTIDE SEQUENCE [LARGE SCALE GENOMIC DNA]</scope>
    <source>
        <strain evidence="19 20">PL171</strain>
    </source>
</reference>
<comment type="catalytic activity">
    <reaction evidence="14 17">
        <text>2 Fe(III)-[cytochrome b5] + NADH = 2 Fe(II)-[cytochrome b5] + NAD(+) + H(+)</text>
        <dbReference type="Rhea" id="RHEA:46680"/>
        <dbReference type="Rhea" id="RHEA-COMP:10438"/>
        <dbReference type="Rhea" id="RHEA-COMP:10439"/>
        <dbReference type="ChEBI" id="CHEBI:15378"/>
        <dbReference type="ChEBI" id="CHEBI:29033"/>
        <dbReference type="ChEBI" id="CHEBI:29034"/>
        <dbReference type="ChEBI" id="CHEBI:57540"/>
        <dbReference type="ChEBI" id="CHEBI:57945"/>
        <dbReference type="EC" id="1.6.2.2"/>
    </reaction>
</comment>
<dbReference type="CDD" id="cd06183">
    <property type="entry name" value="cyt_b5_reduct_like"/>
    <property type="match status" value="1"/>
</dbReference>
<dbReference type="Pfam" id="PF00175">
    <property type="entry name" value="NAD_binding_1"/>
    <property type="match status" value="1"/>
</dbReference>
<dbReference type="PRINTS" id="PR00371">
    <property type="entry name" value="FPNCR"/>
</dbReference>
<gene>
    <name evidence="19" type="ORF">BCR44DRAFT_1426390</name>
</gene>
<comment type="cofactor">
    <cofactor evidence="1 16 17">
        <name>FAD</name>
        <dbReference type="ChEBI" id="CHEBI:57692"/>
    </cofactor>
</comment>
<feature type="binding site" evidence="16">
    <location>
        <position position="180"/>
    </location>
    <ligand>
        <name>FAD</name>
        <dbReference type="ChEBI" id="CHEBI:57692"/>
    </ligand>
</feature>
<dbReference type="InterPro" id="IPR001709">
    <property type="entry name" value="Flavoprot_Pyr_Nucl_cyt_Rdtase"/>
</dbReference>
<keyword evidence="9" id="KW-1133">Transmembrane helix</keyword>
<comment type="caution">
    <text evidence="19">The sequence shown here is derived from an EMBL/GenBank/DDBJ whole genome shotgun (WGS) entry which is preliminary data.</text>
</comment>
<dbReference type="Pfam" id="PF00970">
    <property type="entry name" value="FAD_binding_6"/>
    <property type="match status" value="1"/>
</dbReference>
<protein>
    <recommendedName>
        <fullName evidence="17">NADH-cytochrome b5 reductase</fullName>
        <ecNumber evidence="17">1.6.2.2</ecNumber>
    </recommendedName>
</protein>
<proteinExistence type="inferred from homology"/>
<keyword evidence="5 16" id="KW-0285">Flavoprotein</keyword>
<keyword evidence="13" id="KW-0472">Membrane</keyword>
<dbReference type="InterPro" id="IPR001433">
    <property type="entry name" value="OxRdtase_FAD/NAD-bd"/>
</dbReference>
<dbReference type="Gene3D" id="2.40.30.10">
    <property type="entry name" value="Translation factors"/>
    <property type="match status" value="1"/>
</dbReference>
<dbReference type="InterPro" id="IPR017927">
    <property type="entry name" value="FAD-bd_FR_type"/>
</dbReference>
<feature type="binding site" evidence="16">
    <location>
        <position position="112"/>
    </location>
    <ligand>
        <name>FAD</name>
        <dbReference type="ChEBI" id="CHEBI:57692"/>
    </ligand>
</feature>
<evidence type="ECO:0000256" key="10">
    <source>
        <dbReference type="ARBA" id="ARBA00023002"/>
    </source>
</evidence>
<evidence type="ECO:0000313" key="19">
    <source>
        <dbReference type="EMBL" id="ORZ39361.1"/>
    </source>
</evidence>
<comment type="similarity">
    <text evidence="4 17">Belongs to the flavoprotein pyridine nucleotide cytochrome reductase family.</text>
</comment>
<dbReference type="InterPro" id="IPR001834">
    <property type="entry name" value="CBR-like"/>
</dbReference>
<evidence type="ECO:0000256" key="1">
    <source>
        <dbReference type="ARBA" id="ARBA00001974"/>
    </source>
</evidence>
<dbReference type="InterPro" id="IPR039261">
    <property type="entry name" value="FNR_nucleotide-bd"/>
</dbReference>
<evidence type="ECO:0000256" key="14">
    <source>
        <dbReference type="ARBA" id="ARBA00047682"/>
    </source>
</evidence>
<evidence type="ECO:0000313" key="20">
    <source>
        <dbReference type="Proteomes" id="UP000193411"/>
    </source>
</evidence>
<comment type="catalytic activity">
    <reaction evidence="15">
        <text>2 Fe(3+)-[Dph3] + NADH = 2 Fe(2+)-[Dph3] + NAD(+) + H(+)</text>
        <dbReference type="Rhea" id="RHEA:71231"/>
        <dbReference type="Rhea" id="RHEA-COMP:18002"/>
        <dbReference type="Rhea" id="RHEA-COMP:18003"/>
        <dbReference type="ChEBI" id="CHEBI:15378"/>
        <dbReference type="ChEBI" id="CHEBI:29033"/>
        <dbReference type="ChEBI" id="CHEBI:29034"/>
        <dbReference type="ChEBI" id="CHEBI:57540"/>
        <dbReference type="ChEBI" id="CHEBI:57945"/>
        <dbReference type="ChEBI" id="CHEBI:83228"/>
    </reaction>
    <physiologicalReaction direction="left-to-right" evidence="15">
        <dbReference type="Rhea" id="RHEA:71232"/>
    </physiologicalReaction>
</comment>
<dbReference type="PANTHER" id="PTHR19370:SF184">
    <property type="entry name" value="NADH-CYTOCHROME B5 REDUCTASE-LIKE"/>
    <property type="match status" value="1"/>
</dbReference>
<keyword evidence="7" id="KW-1000">Mitochondrion outer membrane</keyword>
<evidence type="ECO:0000256" key="6">
    <source>
        <dbReference type="ARBA" id="ARBA00022692"/>
    </source>
</evidence>
<evidence type="ECO:0000259" key="18">
    <source>
        <dbReference type="PROSITE" id="PS51384"/>
    </source>
</evidence>
<dbReference type="AlphaFoldDB" id="A0A1Y2I057"/>
<dbReference type="GO" id="GO:0090524">
    <property type="term" value="F:cytochrome-b5 reductase activity, acting on NADH"/>
    <property type="evidence" value="ECO:0007669"/>
    <property type="project" value="UniProtKB-EC"/>
</dbReference>
<keyword evidence="20" id="KW-1185">Reference proteome</keyword>
<keyword evidence="8 16" id="KW-0274">FAD</keyword>
<dbReference type="STRING" id="765915.A0A1Y2I057"/>
<dbReference type="EMBL" id="MCFL01000005">
    <property type="protein sequence ID" value="ORZ39361.1"/>
    <property type="molecule type" value="Genomic_DNA"/>
</dbReference>
<accession>A0A1Y2I057</accession>
<feature type="binding site" evidence="16">
    <location>
        <position position="138"/>
    </location>
    <ligand>
        <name>FAD</name>
        <dbReference type="ChEBI" id="CHEBI:57692"/>
    </ligand>
</feature>
<dbReference type="InterPro" id="IPR017938">
    <property type="entry name" value="Riboflavin_synthase-like_b-brl"/>
</dbReference>
<name>A0A1Y2I057_9FUNG</name>
<dbReference type="EC" id="1.6.2.2" evidence="17"/>